<keyword evidence="1" id="KW-1133">Transmembrane helix</keyword>
<evidence type="ECO:0000313" key="2">
    <source>
        <dbReference type="EMBL" id="AJO24775.1"/>
    </source>
</evidence>
<reference evidence="3" key="1">
    <citation type="submission" date="2015-01" db="EMBL/GenBank/DDBJ databases">
        <title>Comparative genome analysis of Bacillus coagulans HM-08, Clostridium butyricum HM-68, Bacillus subtilis HM-66 and Bacillus paralicheniformis BL-09.</title>
        <authorList>
            <person name="Zhang H."/>
        </authorList>
    </citation>
    <scope>NUCLEOTIDE SEQUENCE [LARGE SCALE GENOMIC DNA]</scope>
    <source>
        <strain evidence="3">HM-08</strain>
    </source>
</reference>
<dbReference type="InterPro" id="IPR019715">
    <property type="entry name" value="Haemolysin_XhlA"/>
</dbReference>
<proteinExistence type="predicted"/>
<evidence type="ECO:0000313" key="3">
    <source>
        <dbReference type="Proteomes" id="UP000032024"/>
    </source>
</evidence>
<sequence length="94" mass="10773">MEAEKVDIWKETIQKDIDAIKSEQNNMKLDQERIKADISELKTNDKLQDQQISNIRDDLKEIKGDTKWLRHTITAAIIVAFISGAVAIFYAAIQ</sequence>
<organism evidence="2 3">
    <name type="scientific">Heyndrickxia coagulans</name>
    <name type="common">Weizmannia coagulans</name>
    <dbReference type="NCBI Taxonomy" id="1398"/>
    <lineage>
        <taxon>Bacteria</taxon>
        <taxon>Bacillati</taxon>
        <taxon>Bacillota</taxon>
        <taxon>Bacilli</taxon>
        <taxon>Bacillales</taxon>
        <taxon>Bacillaceae</taxon>
        <taxon>Heyndrickxia</taxon>
    </lineage>
</organism>
<dbReference type="Proteomes" id="UP000032024">
    <property type="component" value="Chromosome"/>
</dbReference>
<keyword evidence="3" id="KW-1185">Reference proteome</keyword>
<protein>
    <submittedName>
        <fullName evidence="2">Uncharacterized protein</fullName>
    </submittedName>
</protein>
<evidence type="ECO:0000256" key="1">
    <source>
        <dbReference type="SAM" id="Phobius"/>
    </source>
</evidence>
<keyword evidence="1" id="KW-0812">Transmembrane</keyword>
<dbReference type="AlphaFoldDB" id="A0AAN0TAG1"/>
<name>A0AAN0TAG1_HEYCO</name>
<gene>
    <name evidence="2" type="ORF">SB48_HM08orf06304</name>
</gene>
<dbReference type="RefSeq" id="WP_035182823.1">
    <property type="nucleotide sequence ID" value="NZ_CP010525.1"/>
</dbReference>
<accession>A0AAN0TAG1</accession>
<keyword evidence="1" id="KW-0472">Membrane</keyword>
<feature type="transmembrane region" description="Helical" evidence="1">
    <location>
        <begin position="73"/>
        <end position="93"/>
    </location>
</feature>
<dbReference type="Pfam" id="PF10779">
    <property type="entry name" value="XhlA"/>
    <property type="match status" value="1"/>
</dbReference>
<dbReference type="EMBL" id="CP010525">
    <property type="protein sequence ID" value="AJO24775.1"/>
    <property type="molecule type" value="Genomic_DNA"/>
</dbReference>